<reference evidence="4 5" key="1">
    <citation type="submission" date="2015-08" db="EMBL/GenBank/DDBJ databases">
        <authorList>
            <person name="Babu N.S."/>
            <person name="Beckwith C.J."/>
            <person name="Beseler K.G."/>
            <person name="Brison A."/>
            <person name="Carone J.V."/>
            <person name="Caskin T.P."/>
            <person name="Diamond M."/>
            <person name="Durham M.E."/>
            <person name="Foxe J.M."/>
            <person name="Go M."/>
            <person name="Henderson B.A."/>
            <person name="Jones I.B."/>
            <person name="McGettigan J.A."/>
            <person name="Micheletti S.J."/>
            <person name="Nasrallah M.E."/>
            <person name="Ortiz D."/>
            <person name="Piller C.R."/>
            <person name="Privatt S.R."/>
            <person name="Schneider S.L."/>
            <person name="Sharp S."/>
            <person name="Smith T.C."/>
            <person name="Stanton J.D."/>
            <person name="Ullery H.E."/>
            <person name="Wilson R.J."/>
            <person name="Serrano M.G."/>
            <person name="Buck G."/>
            <person name="Lee V."/>
            <person name="Wang Y."/>
            <person name="Carvalho R."/>
            <person name="Voegtly L."/>
            <person name="Shi R."/>
            <person name="Duckworth R."/>
            <person name="Johnson A."/>
            <person name="Loviza R."/>
            <person name="Walstead R."/>
            <person name="Shah Z."/>
            <person name="Kiflezghi M."/>
            <person name="Wade K."/>
            <person name="Ball S.L."/>
            <person name="Bradley K.W."/>
            <person name="Asai D.J."/>
            <person name="Bowman C.A."/>
            <person name="Russell D.A."/>
            <person name="Pope W.H."/>
            <person name="Jacobs-Sera D."/>
            <person name="Hendrix R.W."/>
            <person name="Hatfull G.F."/>
        </authorList>
    </citation>
    <scope>NUCLEOTIDE SEQUENCE [LARGE SCALE GENOMIC DNA]</scope>
    <source>
        <strain evidence="4 5">DSM 27648</strain>
    </source>
</reference>
<dbReference type="STRING" id="1391654.AKJ09_01664"/>
<dbReference type="PANTHER" id="PTHR36852">
    <property type="entry name" value="PROTEIN GVPL 2"/>
    <property type="match status" value="1"/>
</dbReference>
<evidence type="ECO:0000256" key="2">
    <source>
        <dbReference type="ARBA" id="ARBA00035108"/>
    </source>
</evidence>
<keyword evidence="5" id="KW-1185">Reference proteome</keyword>
<name>A0A0K1PN84_9BACT</name>
<evidence type="ECO:0000313" key="5">
    <source>
        <dbReference type="Proteomes" id="UP000064967"/>
    </source>
</evidence>
<dbReference type="Pfam" id="PF06386">
    <property type="entry name" value="GvpL_GvpF"/>
    <property type="match status" value="2"/>
</dbReference>
<keyword evidence="1" id="KW-0304">Gas vesicle</keyword>
<comment type="subcellular location">
    <subcellularLocation>
        <location evidence="2">Gas vesicle</location>
    </subcellularLocation>
</comment>
<dbReference type="PANTHER" id="PTHR36852:SF1">
    <property type="entry name" value="PROTEIN GVPL 2"/>
    <property type="match status" value="1"/>
</dbReference>
<evidence type="ECO:0000313" key="4">
    <source>
        <dbReference type="EMBL" id="AKU95000.1"/>
    </source>
</evidence>
<dbReference type="AlphaFoldDB" id="A0A0K1PN84"/>
<protein>
    <recommendedName>
        <fullName evidence="6">Gas vesicle synthesis GvpLGvpF</fullName>
    </recommendedName>
</protein>
<dbReference type="Proteomes" id="UP000064967">
    <property type="component" value="Chromosome"/>
</dbReference>
<dbReference type="EMBL" id="CP012333">
    <property type="protein sequence ID" value="AKU95000.1"/>
    <property type="molecule type" value="Genomic_DNA"/>
</dbReference>
<dbReference type="GO" id="GO:0031411">
    <property type="term" value="C:gas vesicle"/>
    <property type="evidence" value="ECO:0007669"/>
    <property type="project" value="UniProtKB-SubCell"/>
</dbReference>
<comment type="similarity">
    <text evidence="3">Belongs to the gas vesicle GvpF/GvpL family.</text>
</comment>
<dbReference type="KEGG" id="llu:AKJ09_01664"/>
<evidence type="ECO:0000256" key="3">
    <source>
        <dbReference type="ARBA" id="ARBA00035643"/>
    </source>
</evidence>
<evidence type="ECO:0000256" key="1">
    <source>
        <dbReference type="ARBA" id="ARBA00022987"/>
    </source>
</evidence>
<evidence type="ECO:0008006" key="6">
    <source>
        <dbReference type="Google" id="ProtNLM"/>
    </source>
</evidence>
<proteinExistence type="inferred from homology"/>
<sequence length="196" mass="21570">MRRKPLSLVRAGKTYVVVEQGDSCEATAPALVAHDRVVRRLSRLLPAVLPLRFGTVADGPEAIRALIAPLAEPLERAFERVRGAVQFTLRVSGLPASPPPLDPRLGPGARWLAGRAARYTVPELASVTNATRPFVRALRVERRDDPPGLADVYQLVARDDVRRWRAAFRRSLLALPSGIRVTMTGPWPAWSFAELT</sequence>
<dbReference type="GO" id="GO:0031412">
    <property type="term" value="P:gas vesicle organization"/>
    <property type="evidence" value="ECO:0007669"/>
    <property type="project" value="InterPro"/>
</dbReference>
<organism evidence="4 5">
    <name type="scientific">Labilithrix luteola</name>
    <dbReference type="NCBI Taxonomy" id="1391654"/>
    <lineage>
        <taxon>Bacteria</taxon>
        <taxon>Pseudomonadati</taxon>
        <taxon>Myxococcota</taxon>
        <taxon>Polyangia</taxon>
        <taxon>Polyangiales</taxon>
        <taxon>Labilitrichaceae</taxon>
        <taxon>Labilithrix</taxon>
    </lineage>
</organism>
<gene>
    <name evidence="4" type="ORF">AKJ09_01664</name>
</gene>
<dbReference type="InterPro" id="IPR009430">
    <property type="entry name" value="GvpL/GvpF"/>
</dbReference>
<accession>A0A0K1PN84</accession>